<dbReference type="Gene3D" id="1.10.510.10">
    <property type="entry name" value="Transferase(Phosphotransferase) domain 1"/>
    <property type="match status" value="1"/>
</dbReference>
<dbReference type="PROSITE" id="PS00107">
    <property type="entry name" value="PROTEIN_KINASE_ATP"/>
    <property type="match status" value="1"/>
</dbReference>
<feature type="binding site" evidence="5">
    <location>
        <position position="1369"/>
    </location>
    <ligand>
        <name>ATP</name>
        <dbReference type="ChEBI" id="CHEBI:30616"/>
    </ligand>
</feature>
<feature type="region of interest" description="Disordered" evidence="6">
    <location>
        <begin position="777"/>
        <end position="886"/>
    </location>
</feature>
<evidence type="ECO:0000256" key="7">
    <source>
        <dbReference type="SAM" id="SignalP"/>
    </source>
</evidence>
<dbReference type="EMBL" id="PGGS01000057">
    <property type="protein sequence ID" value="PNH10405.1"/>
    <property type="molecule type" value="Genomic_DNA"/>
</dbReference>
<evidence type="ECO:0000256" key="4">
    <source>
        <dbReference type="ARBA" id="ARBA00022840"/>
    </source>
</evidence>
<dbReference type="PROSITE" id="PS00108">
    <property type="entry name" value="PROTEIN_KINASE_ST"/>
    <property type="match status" value="1"/>
</dbReference>
<protein>
    <submittedName>
        <fullName evidence="9">Putative serine/threonine-protein kinase</fullName>
    </submittedName>
</protein>
<feature type="domain" description="Protein kinase" evidence="8">
    <location>
        <begin position="1342"/>
        <end position="1692"/>
    </location>
</feature>
<reference evidence="9 10" key="1">
    <citation type="journal article" date="2017" name="Mol. Biol. Evol.">
        <title>The 4-celled Tetrabaena socialis nuclear genome reveals the essential components for genetic control of cell number at the origin of multicellularity in the volvocine lineage.</title>
        <authorList>
            <person name="Featherston J."/>
            <person name="Arakaki Y."/>
            <person name="Hanschen E.R."/>
            <person name="Ferris P.J."/>
            <person name="Michod R.E."/>
            <person name="Olson B.J.S.C."/>
            <person name="Nozaki H."/>
            <person name="Durand P.M."/>
        </authorList>
    </citation>
    <scope>NUCLEOTIDE SEQUENCE [LARGE SCALE GENOMIC DNA]</scope>
    <source>
        <strain evidence="9 10">NIES-571</strain>
    </source>
</reference>
<dbReference type="Pfam" id="PF00069">
    <property type="entry name" value="Pkinase"/>
    <property type="match status" value="2"/>
</dbReference>
<dbReference type="InterPro" id="IPR008271">
    <property type="entry name" value="Ser/Thr_kinase_AS"/>
</dbReference>
<dbReference type="SUPFAM" id="SSF56112">
    <property type="entry name" value="Protein kinase-like (PK-like)"/>
    <property type="match status" value="1"/>
</dbReference>
<keyword evidence="7" id="KW-0732">Signal</keyword>
<evidence type="ECO:0000256" key="3">
    <source>
        <dbReference type="ARBA" id="ARBA00022777"/>
    </source>
</evidence>
<dbReference type="GO" id="GO:0005524">
    <property type="term" value="F:ATP binding"/>
    <property type="evidence" value="ECO:0007669"/>
    <property type="project" value="UniProtKB-UniRule"/>
</dbReference>
<keyword evidence="1" id="KW-0808">Transferase</keyword>
<evidence type="ECO:0000313" key="9">
    <source>
        <dbReference type="EMBL" id="PNH10405.1"/>
    </source>
</evidence>
<feature type="compositionally biased region" description="Polar residues" evidence="6">
    <location>
        <begin position="1426"/>
        <end position="1441"/>
    </location>
</feature>
<feature type="compositionally biased region" description="Pro residues" evidence="6">
    <location>
        <begin position="186"/>
        <end position="198"/>
    </location>
</feature>
<dbReference type="OrthoDB" id="5979581at2759"/>
<accession>A0A2J8AD06</accession>
<dbReference type="PROSITE" id="PS50011">
    <property type="entry name" value="PROTEIN_KINASE_DOM"/>
    <property type="match status" value="1"/>
</dbReference>
<feature type="region of interest" description="Disordered" evidence="6">
    <location>
        <begin position="1013"/>
        <end position="1035"/>
    </location>
</feature>
<gene>
    <name evidence="9" type="ORF">TSOC_002878</name>
</gene>
<dbReference type="PANTHER" id="PTHR44329">
    <property type="entry name" value="SERINE/THREONINE-PROTEIN KINASE TNNI3K-RELATED"/>
    <property type="match status" value="1"/>
</dbReference>
<dbReference type="InterPro" id="IPR000719">
    <property type="entry name" value="Prot_kinase_dom"/>
</dbReference>
<dbReference type="PANTHER" id="PTHR44329:SF214">
    <property type="entry name" value="PROTEIN KINASE DOMAIN-CONTAINING PROTEIN"/>
    <property type="match status" value="1"/>
</dbReference>
<feature type="region of interest" description="Disordered" evidence="6">
    <location>
        <begin position="1426"/>
        <end position="1449"/>
    </location>
</feature>
<evidence type="ECO:0000256" key="6">
    <source>
        <dbReference type="SAM" id="MobiDB-lite"/>
    </source>
</evidence>
<feature type="region of interest" description="Disordered" evidence="6">
    <location>
        <begin position="176"/>
        <end position="198"/>
    </location>
</feature>
<proteinExistence type="predicted"/>
<feature type="compositionally biased region" description="Gly residues" evidence="6">
    <location>
        <begin position="1013"/>
        <end position="1027"/>
    </location>
</feature>
<feature type="compositionally biased region" description="Pro residues" evidence="6">
    <location>
        <begin position="843"/>
        <end position="853"/>
    </location>
</feature>
<feature type="region of interest" description="Disordered" evidence="6">
    <location>
        <begin position="1547"/>
        <end position="1567"/>
    </location>
</feature>
<keyword evidence="3 9" id="KW-0418">Kinase</keyword>
<dbReference type="Gene3D" id="3.30.200.20">
    <property type="entry name" value="Phosphorylase Kinase, domain 1"/>
    <property type="match status" value="1"/>
</dbReference>
<dbReference type="SMART" id="SM00220">
    <property type="entry name" value="S_TKc"/>
    <property type="match status" value="1"/>
</dbReference>
<evidence type="ECO:0000256" key="1">
    <source>
        <dbReference type="ARBA" id="ARBA00022679"/>
    </source>
</evidence>
<evidence type="ECO:0000256" key="5">
    <source>
        <dbReference type="PROSITE-ProRule" id="PRU10141"/>
    </source>
</evidence>
<dbReference type="InterPro" id="IPR011009">
    <property type="entry name" value="Kinase-like_dom_sf"/>
</dbReference>
<feature type="signal peptide" evidence="7">
    <location>
        <begin position="1"/>
        <end position="23"/>
    </location>
</feature>
<comment type="caution">
    <text evidence="9">The sequence shown here is derived from an EMBL/GenBank/DDBJ whole genome shotgun (WGS) entry which is preliminary data.</text>
</comment>
<feature type="region of interest" description="Disordered" evidence="6">
    <location>
        <begin position="1115"/>
        <end position="1141"/>
    </location>
</feature>
<dbReference type="InterPro" id="IPR017441">
    <property type="entry name" value="Protein_kinase_ATP_BS"/>
</dbReference>
<keyword evidence="10" id="KW-1185">Reference proteome</keyword>
<dbReference type="GO" id="GO:0004674">
    <property type="term" value="F:protein serine/threonine kinase activity"/>
    <property type="evidence" value="ECO:0007669"/>
    <property type="project" value="TreeGrafter"/>
</dbReference>
<feature type="chain" id="PRO_5014342414" evidence="7">
    <location>
        <begin position="24"/>
        <end position="1692"/>
    </location>
</feature>
<feature type="compositionally biased region" description="Low complexity" evidence="6">
    <location>
        <begin position="785"/>
        <end position="813"/>
    </location>
</feature>
<dbReference type="Proteomes" id="UP000236333">
    <property type="component" value="Unassembled WGS sequence"/>
</dbReference>
<dbReference type="InterPro" id="IPR051681">
    <property type="entry name" value="Ser/Thr_Kinases-Pseudokinases"/>
</dbReference>
<evidence type="ECO:0000259" key="8">
    <source>
        <dbReference type="PROSITE" id="PS50011"/>
    </source>
</evidence>
<organism evidence="9 10">
    <name type="scientific">Tetrabaena socialis</name>
    <dbReference type="NCBI Taxonomy" id="47790"/>
    <lineage>
        <taxon>Eukaryota</taxon>
        <taxon>Viridiplantae</taxon>
        <taxon>Chlorophyta</taxon>
        <taxon>core chlorophytes</taxon>
        <taxon>Chlorophyceae</taxon>
        <taxon>CS clade</taxon>
        <taxon>Chlamydomonadales</taxon>
        <taxon>Tetrabaenaceae</taxon>
        <taxon>Tetrabaena</taxon>
    </lineage>
</organism>
<evidence type="ECO:0000256" key="2">
    <source>
        <dbReference type="ARBA" id="ARBA00022741"/>
    </source>
</evidence>
<evidence type="ECO:0000313" key="10">
    <source>
        <dbReference type="Proteomes" id="UP000236333"/>
    </source>
</evidence>
<keyword evidence="4 5" id="KW-0067">ATP-binding</keyword>
<keyword evidence="2 5" id="KW-0547">Nucleotide-binding</keyword>
<feature type="compositionally biased region" description="Polar residues" evidence="6">
    <location>
        <begin position="857"/>
        <end position="866"/>
    </location>
</feature>
<sequence length="1692" mass="173606">MDAQAACPALCLLLLLLAAPCWALRVGIGETTLTARELLAWAGPLPNGILSLVPETRDDAAPGKGGPLQLPAASVALAGRGSVVPARLLAQGQSGNHAWVPGDQMPASLVQAPMGASEQVPQPLEAPPPSPMPADPEPPFTLISWWQLATELQMSGPAVELAPVTDEHAPLVQAPTEASGQVLQPPEAPPPAPMPADPEPPFTLISWWQLATELQMSAPAVELASGQDLTLTSLSLFLVDLSAPLGYHVTLPTLALASLFAVPVSAKLLLQDMVVVLSAVDLHLVLDGICSAYDTDSFPYSPGVVVDGFVVRLIDHTSRAPDENGTAGAGGEVRWINVTLTCPGCELNYPPCAARPIREGWELDAAVLRPLLEATVGPMMLSLAPDVALPAGGSWTQVGGRKGAAGRARCCYYAAHPANSTFRKTVKAPSWVVMVPVNRLLVLIGDPSLQLRRGRPTTLDLAGVEEAWALMRDGRFPWVPHGSAQLRDLQLVNLPYSSMPRESLGLLALSMQSFGLTWCVHAQDASGPASNGDQPPQLNVSRCTLVVSDPELAFLARAAAASVRGQGQPNLTALFGDEAGQPRVGGDPLMDGAEGTLLLEFLQLRSLVGVSDRVGYSTRTAITGISTTPTAAATTTSFATTCAIAAALAFATPFAATLTPAAAAASLAAAIATLLDDHAHRSFGVCGLIKGKIRMRQLRYDIASSGISVASYSYASGVLLLSEARWYGVYGMDVTVSYMLPDDAPPGAALLSYPPLVLPYQELADLNIDIEVDFSPPLLPPPSAPSQRTPPDLATTSPPTPAMAQPAPARPLASDPFNTPIGGSAAGRGSTGVSPTGRSPLLPTSPAPRPEAPPSANGQLPRQQPFSGDGLPGEGPPDEGSRGAKPAWRVPVAATVSTVGAVAGLAAAVCIVLAFVKRRQQRGCGATERGPGWIGKHNCAATGRPRSGSSTWGVLLPMTGAQASMVCIRLDSLHEKEPVAATTVACDQTSSSGVGSTDVGAPEQEGSHFVIDGGGGGQGSGERGPLGGPAIKGSGSHLWSAPGAHQRSLASLTDDRGIGGSNTAGSAAATSFTVTTTTTARASSQTSMVRALVVMAAADRAPSLSAIWRRMTAKARSGGGAPNGGSSARAPPDPGFAHVGQGIPAGTVEVAAKAGMGEEGAAGAAGSQGSARALRLAPQQLSGATASTAALANRHALQLALLRLAEAEAEAAAAAAVASGASSADEAALWAAQAVERVQDVQLDCTLPAVAASALGIPPPAPDAVGSLPLGRGPRPSEQPLEEELQAYFTNLADSVMRGMESRQPALSPVDESARQQGGMGGAQQMARSIQLLHAQLRDPDLEVHAVLGLGSYGVVYNGMWRGLPVAVKTLVVPAAAAGVEGLPGLAGSRDARTRQRAVLEAAISLSMSHPNVVATFAYELKPLVQQPSPGSTPNRGSESISGGDRGGAARCVEEADGHKLYIVQELCNGGSLAQALAAGMAGNIIAGGLSRRLALRLALDVALGMAHVHGCRIVHGDLKPGNVLLSSGARHNDQCVKQIVEAAAGEMPHGPASAGPSIDPGRSPSPGRCVSCRDVGSSSGDTLPLMLTAKVADFGLSLPLQEGATHTSNCFQGTPLYCAPEVISAGHLSTKADVWSFGVMLLELFYGCTMQTIRSLHDTVQCGLRQGRPLAAGLPQARSIEMVEGSLQMTV</sequence>
<name>A0A2J8AD06_9CHLO</name>